<keyword evidence="3" id="KW-1185">Reference proteome</keyword>
<name>A0A8H7PF42_9FUNG</name>
<protein>
    <submittedName>
        <fullName evidence="2">Uncharacterized protein</fullName>
    </submittedName>
</protein>
<organism evidence="2 3">
    <name type="scientific">Umbelopsis vinacea</name>
    <dbReference type="NCBI Taxonomy" id="44442"/>
    <lineage>
        <taxon>Eukaryota</taxon>
        <taxon>Fungi</taxon>
        <taxon>Fungi incertae sedis</taxon>
        <taxon>Mucoromycota</taxon>
        <taxon>Mucoromycotina</taxon>
        <taxon>Umbelopsidomycetes</taxon>
        <taxon>Umbelopsidales</taxon>
        <taxon>Umbelopsidaceae</taxon>
        <taxon>Umbelopsis</taxon>
    </lineage>
</organism>
<evidence type="ECO:0000256" key="1">
    <source>
        <dbReference type="SAM" id="MobiDB-lite"/>
    </source>
</evidence>
<proteinExistence type="predicted"/>
<evidence type="ECO:0000313" key="3">
    <source>
        <dbReference type="Proteomes" id="UP000612746"/>
    </source>
</evidence>
<dbReference type="AlphaFoldDB" id="A0A8H7PF42"/>
<comment type="caution">
    <text evidence="2">The sequence shown here is derived from an EMBL/GenBank/DDBJ whole genome shotgun (WGS) entry which is preliminary data.</text>
</comment>
<sequence>MRHLNIPRFSGHNKVLPSPTSTTYSNRSTLESDESDLDSSSSIISLSQLSSPSNINPLQSIADALAEATLPSYHSGLRYSSNNGHDSSSYTRRASVFHERFDLLELYPRDPLRRTIYQHESHSEPVMSAAYGYGPRRISRENSVQRIAHMFRNMMGVSRHRKL</sequence>
<dbReference type="Proteomes" id="UP000612746">
    <property type="component" value="Unassembled WGS sequence"/>
</dbReference>
<gene>
    <name evidence="2" type="ORF">INT44_006677</name>
</gene>
<accession>A0A8H7PF42</accession>
<reference evidence="2" key="1">
    <citation type="submission" date="2020-12" db="EMBL/GenBank/DDBJ databases">
        <title>Metabolic potential, ecology and presence of endohyphal bacteria is reflected in genomic diversity of Mucoromycotina.</title>
        <authorList>
            <person name="Muszewska A."/>
            <person name="Okrasinska A."/>
            <person name="Steczkiewicz K."/>
            <person name="Drgas O."/>
            <person name="Orlowska M."/>
            <person name="Perlinska-Lenart U."/>
            <person name="Aleksandrzak-Piekarczyk T."/>
            <person name="Szatraj K."/>
            <person name="Zielenkiewicz U."/>
            <person name="Pilsyk S."/>
            <person name="Malc E."/>
            <person name="Mieczkowski P."/>
            <person name="Kruszewska J.S."/>
            <person name="Biernat P."/>
            <person name="Pawlowska J."/>
        </authorList>
    </citation>
    <scope>NUCLEOTIDE SEQUENCE</scope>
    <source>
        <strain evidence="2">WA0000051536</strain>
    </source>
</reference>
<feature type="region of interest" description="Disordered" evidence="1">
    <location>
        <begin position="1"/>
        <end position="37"/>
    </location>
</feature>
<feature type="compositionally biased region" description="Polar residues" evidence="1">
    <location>
        <begin position="18"/>
        <end position="29"/>
    </location>
</feature>
<dbReference type="OrthoDB" id="2403059at2759"/>
<dbReference type="EMBL" id="JAEPRA010000024">
    <property type="protein sequence ID" value="KAG2172504.1"/>
    <property type="molecule type" value="Genomic_DNA"/>
</dbReference>
<evidence type="ECO:0000313" key="2">
    <source>
        <dbReference type="EMBL" id="KAG2172504.1"/>
    </source>
</evidence>